<evidence type="ECO:0000259" key="1">
    <source>
        <dbReference type="PROSITE" id="PS50164"/>
    </source>
</evidence>
<name>A0A852ZKY7_9ACTN</name>
<accession>A0A852ZKY7</accession>
<dbReference type="PANTHER" id="PTHR30562:SF1">
    <property type="entry name" value="UVRABC SYSTEM PROTEIN C"/>
    <property type="match status" value="1"/>
</dbReference>
<dbReference type="AlphaFoldDB" id="A0A852ZKY7"/>
<sequence>MTETNGWGEVGLGVLRTAAAQAPRHPGVYLFLDKNDEILYVGKATSLRQRLGQHAATKAPVSRLHQRYDLVRRVVWEPAADEEAAFWREEELIFALRPPFNADPDLRSPGLTSKDAHVPYVVVTETAEGTLGFTLEPVVPKAGRAYGCFPHLGKGMGSRLGVTCSDGYTAFLRLLWAAAGDGRHVPASITRSAPASFTVAAPARIRDDLHRFLSGTSSRLADGLLQAAVHRPAYMQPALRRDRDAARGFFAAGPRLARARRLRHHVRTRVLDVGTYRRLIRAEVDPVISPVISPGINPVIGPAIDSAH</sequence>
<dbReference type="GO" id="GO:0004519">
    <property type="term" value="F:endonuclease activity"/>
    <property type="evidence" value="ECO:0007669"/>
    <property type="project" value="UniProtKB-KW"/>
</dbReference>
<dbReference type="Gene3D" id="3.40.1440.10">
    <property type="entry name" value="GIY-YIG endonuclease"/>
    <property type="match status" value="1"/>
</dbReference>
<dbReference type="InterPro" id="IPR050066">
    <property type="entry name" value="UvrABC_protein_C"/>
</dbReference>
<gene>
    <name evidence="2" type="ORF">F4554_005423</name>
</gene>
<keyword evidence="2" id="KW-0255">Endonuclease</keyword>
<evidence type="ECO:0000313" key="2">
    <source>
        <dbReference type="EMBL" id="NYH92785.1"/>
    </source>
</evidence>
<dbReference type="InterPro" id="IPR000305">
    <property type="entry name" value="GIY-YIG_endonuc"/>
</dbReference>
<evidence type="ECO:0000313" key="3">
    <source>
        <dbReference type="Proteomes" id="UP000579605"/>
    </source>
</evidence>
<keyword evidence="3" id="KW-1185">Reference proteome</keyword>
<dbReference type="GO" id="GO:0006289">
    <property type="term" value="P:nucleotide-excision repair"/>
    <property type="evidence" value="ECO:0007669"/>
    <property type="project" value="InterPro"/>
</dbReference>
<dbReference type="RefSeq" id="WP_179790156.1">
    <property type="nucleotide sequence ID" value="NZ_BAAARR010000021.1"/>
</dbReference>
<feature type="domain" description="GIY-YIG" evidence="1">
    <location>
        <begin position="24"/>
        <end position="102"/>
    </location>
</feature>
<dbReference type="PROSITE" id="PS50164">
    <property type="entry name" value="GIY_YIG"/>
    <property type="match status" value="1"/>
</dbReference>
<keyword evidence="2" id="KW-0378">Hydrolase</keyword>
<dbReference type="SMART" id="SM00465">
    <property type="entry name" value="GIYc"/>
    <property type="match status" value="1"/>
</dbReference>
<dbReference type="Proteomes" id="UP000579605">
    <property type="component" value="Unassembled WGS sequence"/>
</dbReference>
<dbReference type="InterPro" id="IPR035901">
    <property type="entry name" value="GIY-YIG_endonuc_sf"/>
</dbReference>
<protein>
    <submittedName>
        <fullName evidence="2">Putative GIY-YIG superfamily endonuclease</fullName>
    </submittedName>
</protein>
<dbReference type="CDD" id="cd10434">
    <property type="entry name" value="GIY-YIG_UvrC_Cho"/>
    <property type="match status" value="1"/>
</dbReference>
<dbReference type="GO" id="GO:0009380">
    <property type="term" value="C:excinuclease repair complex"/>
    <property type="evidence" value="ECO:0007669"/>
    <property type="project" value="TreeGrafter"/>
</dbReference>
<organism evidence="2 3">
    <name type="scientific">Actinopolymorpha rutila</name>
    <dbReference type="NCBI Taxonomy" id="446787"/>
    <lineage>
        <taxon>Bacteria</taxon>
        <taxon>Bacillati</taxon>
        <taxon>Actinomycetota</taxon>
        <taxon>Actinomycetes</taxon>
        <taxon>Propionibacteriales</taxon>
        <taxon>Actinopolymorphaceae</taxon>
        <taxon>Actinopolymorpha</taxon>
    </lineage>
</organism>
<dbReference type="InterPro" id="IPR047296">
    <property type="entry name" value="GIY-YIG_UvrC_Cho"/>
</dbReference>
<proteinExistence type="predicted"/>
<keyword evidence="2" id="KW-0540">Nuclease</keyword>
<dbReference type="PANTHER" id="PTHR30562">
    <property type="entry name" value="UVRC/OXIDOREDUCTASE"/>
    <property type="match status" value="1"/>
</dbReference>
<dbReference type="EMBL" id="JACBZH010000001">
    <property type="protein sequence ID" value="NYH92785.1"/>
    <property type="molecule type" value="Genomic_DNA"/>
</dbReference>
<dbReference type="Pfam" id="PF01541">
    <property type="entry name" value="GIY-YIG"/>
    <property type="match status" value="1"/>
</dbReference>
<comment type="caution">
    <text evidence="2">The sequence shown here is derived from an EMBL/GenBank/DDBJ whole genome shotgun (WGS) entry which is preliminary data.</text>
</comment>
<reference evidence="2 3" key="1">
    <citation type="submission" date="2020-07" db="EMBL/GenBank/DDBJ databases">
        <title>Sequencing the genomes of 1000 actinobacteria strains.</title>
        <authorList>
            <person name="Klenk H.-P."/>
        </authorList>
    </citation>
    <scope>NUCLEOTIDE SEQUENCE [LARGE SCALE GENOMIC DNA]</scope>
    <source>
        <strain evidence="2 3">DSM 18448</strain>
    </source>
</reference>
<dbReference type="SUPFAM" id="SSF82771">
    <property type="entry name" value="GIY-YIG endonuclease"/>
    <property type="match status" value="1"/>
</dbReference>